<dbReference type="InterPro" id="IPR036388">
    <property type="entry name" value="WH-like_DNA-bd_sf"/>
</dbReference>
<dbReference type="RefSeq" id="WP_209897561.1">
    <property type="nucleotide sequence ID" value="NZ_JAGGMR010000001.1"/>
</dbReference>
<dbReference type="SUPFAM" id="SSF52172">
    <property type="entry name" value="CheY-like"/>
    <property type="match status" value="1"/>
</dbReference>
<evidence type="ECO:0000256" key="2">
    <source>
        <dbReference type="ARBA" id="ARBA00022777"/>
    </source>
</evidence>
<keyword evidence="1" id="KW-0808">Transferase</keyword>
<comment type="caution">
    <text evidence="6">The sequence shown here is derived from an EMBL/GenBank/DDBJ whole genome shotgun (WGS) entry which is preliminary data.</text>
</comment>
<dbReference type="Proteomes" id="UP001519325">
    <property type="component" value="Unassembled WGS sequence"/>
</dbReference>
<dbReference type="SMART" id="SM01012">
    <property type="entry name" value="ANTAR"/>
    <property type="match status" value="1"/>
</dbReference>
<name>A0ABS4QRT9_9NOCA</name>
<reference evidence="6 7" key="1">
    <citation type="submission" date="2021-03" db="EMBL/GenBank/DDBJ databases">
        <title>Sequencing the genomes of 1000 actinobacteria strains.</title>
        <authorList>
            <person name="Klenk H.-P."/>
        </authorList>
    </citation>
    <scope>NUCLEOTIDE SEQUENCE [LARGE SCALE GENOMIC DNA]</scope>
    <source>
        <strain evidence="6 7">DSM 45516</strain>
    </source>
</reference>
<dbReference type="Pfam" id="PF03861">
    <property type="entry name" value="ANTAR"/>
    <property type="match status" value="1"/>
</dbReference>
<keyword evidence="2" id="KW-0418">Kinase</keyword>
<evidence type="ECO:0000256" key="1">
    <source>
        <dbReference type="ARBA" id="ARBA00022679"/>
    </source>
</evidence>
<evidence type="ECO:0000256" key="4">
    <source>
        <dbReference type="ARBA" id="ARBA00023163"/>
    </source>
</evidence>
<dbReference type="Gene3D" id="1.10.10.10">
    <property type="entry name" value="Winged helix-like DNA-binding domain superfamily/Winged helix DNA-binding domain"/>
    <property type="match status" value="1"/>
</dbReference>
<protein>
    <submittedName>
        <fullName evidence="6">GAF domain-containing protein</fullName>
    </submittedName>
</protein>
<sequence>MPEELRVRDDESTAYELVSGMSELTALLLSTSDIEASLRELAAVASRMLPGKPMAGVSIKRAGDTVTVGATGAEATRVDEIQFQQQTGPCLEAMNSAEPVLVPDVAQERRWGDYPARVMAHGIRSIYSQPLLNDGEPIGALNLYAHAPNGFDAQTRWAIKLTGEHTSVLLTTALAMARQNDRTAQLRAALASRSLIDQALGIVMGQRGCTRAQAFEILRSASQNRNVKLVRIARDIIRTVTGAEPEGRPHFGEGIGQ</sequence>
<dbReference type="SMART" id="SM00065">
    <property type="entry name" value="GAF"/>
    <property type="match status" value="1"/>
</dbReference>
<dbReference type="EMBL" id="JAGGMR010000001">
    <property type="protein sequence ID" value="MBP2194436.1"/>
    <property type="molecule type" value="Genomic_DNA"/>
</dbReference>
<evidence type="ECO:0000256" key="3">
    <source>
        <dbReference type="ARBA" id="ARBA00023015"/>
    </source>
</evidence>
<dbReference type="InterPro" id="IPR029016">
    <property type="entry name" value="GAF-like_dom_sf"/>
</dbReference>
<organism evidence="6 7">
    <name type="scientific">Nocardia goodfellowii</name>
    <dbReference type="NCBI Taxonomy" id="882446"/>
    <lineage>
        <taxon>Bacteria</taxon>
        <taxon>Bacillati</taxon>
        <taxon>Actinomycetota</taxon>
        <taxon>Actinomycetes</taxon>
        <taxon>Mycobacteriales</taxon>
        <taxon>Nocardiaceae</taxon>
        <taxon>Nocardia</taxon>
    </lineage>
</organism>
<dbReference type="Gene3D" id="3.30.450.40">
    <property type="match status" value="1"/>
</dbReference>
<dbReference type="InterPro" id="IPR011006">
    <property type="entry name" value="CheY-like_superfamily"/>
</dbReference>
<evidence type="ECO:0000313" key="7">
    <source>
        <dbReference type="Proteomes" id="UP001519325"/>
    </source>
</evidence>
<dbReference type="PIRSF" id="PIRSF036625">
    <property type="entry name" value="GAF_ANTAR"/>
    <property type="match status" value="1"/>
</dbReference>
<accession>A0ABS4QRT9</accession>
<proteinExistence type="predicted"/>
<dbReference type="SUPFAM" id="SSF55781">
    <property type="entry name" value="GAF domain-like"/>
    <property type="match status" value="1"/>
</dbReference>
<keyword evidence="3" id="KW-0805">Transcription regulation</keyword>
<dbReference type="InterPro" id="IPR003018">
    <property type="entry name" value="GAF"/>
</dbReference>
<dbReference type="InterPro" id="IPR012074">
    <property type="entry name" value="GAF_ANTAR"/>
</dbReference>
<keyword evidence="7" id="KW-1185">Reference proteome</keyword>
<evidence type="ECO:0000313" key="6">
    <source>
        <dbReference type="EMBL" id="MBP2194436.1"/>
    </source>
</evidence>
<gene>
    <name evidence="6" type="ORF">BJ987_007337</name>
</gene>
<dbReference type="PROSITE" id="PS50921">
    <property type="entry name" value="ANTAR"/>
    <property type="match status" value="1"/>
</dbReference>
<evidence type="ECO:0000259" key="5">
    <source>
        <dbReference type="PROSITE" id="PS50921"/>
    </source>
</evidence>
<feature type="domain" description="ANTAR" evidence="5">
    <location>
        <begin position="176"/>
        <end position="237"/>
    </location>
</feature>
<dbReference type="InterPro" id="IPR005561">
    <property type="entry name" value="ANTAR"/>
</dbReference>
<keyword evidence="4" id="KW-0804">Transcription</keyword>
<dbReference type="Pfam" id="PF13185">
    <property type="entry name" value="GAF_2"/>
    <property type="match status" value="1"/>
</dbReference>